<dbReference type="Proteomes" id="UP000267469">
    <property type="component" value="Unassembled WGS sequence"/>
</dbReference>
<dbReference type="PANTHER" id="PTHR43047:SF72">
    <property type="entry name" value="OSMOSENSING HISTIDINE PROTEIN KINASE SLN1"/>
    <property type="match status" value="1"/>
</dbReference>
<organism evidence="11 12">
    <name type="scientific">Sinomicrobium pectinilyticum</name>
    <dbReference type="NCBI Taxonomy" id="1084421"/>
    <lineage>
        <taxon>Bacteria</taxon>
        <taxon>Pseudomonadati</taxon>
        <taxon>Bacteroidota</taxon>
        <taxon>Flavobacteriia</taxon>
        <taxon>Flavobacteriales</taxon>
        <taxon>Flavobacteriaceae</taxon>
        <taxon>Sinomicrobium</taxon>
    </lineage>
</organism>
<dbReference type="NCBIfam" id="TIGR00229">
    <property type="entry name" value="sensory_box"/>
    <property type="match status" value="1"/>
</dbReference>
<dbReference type="SMART" id="SM00086">
    <property type="entry name" value="PAC"/>
    <property type="match status" value="2"/>
</dbReference>
<dbReference type="PROSITE" id="PS50109">
    <property type="entry name" value="HIS_KIN"/>
    <property type="match status" value="1"/>
</dbReference>
<evidence type="ECO:0000259" key="7">
    <source>
        <dbReference type="PROSITE" id="PS50109"/>
    </source>
</evidence>
<evidence type="ECO:0000256" key="4">
    <source>
        <dbReference type="ARBA" id="ARBA00022679"/>
    </source>
</evidence>
<keyword evidence="3 6" id="KW-0597">Phosphoprotein</keyword>
<proteinExistence type="predicted"/>
<dbReference type="EC" id="2.7.13.3" evidence="2"/>
<dbReference type="GO" id="GO:0005886">
    <property type="term" value="C:plasma membrane"/>
    <property type="evidence" value="ECO:0007669"/>
    <property type="project" value="TreeGrafter"/>
</dbReference>
<dbReference type="InterPro" id="IPR000014">
    <property type="entry name" value="PAS"/>
</dbReference>
<comment type="catalytic activity">
    <reaction evidence="1">
        <text>ATP + protein L-histidine = ADP + protein N-phospho-L-histidine.</text>
        <dbReference type="EC" id="2.7.13.3"/>
    </reaction>
</comment>
<dbReference type="CDD" id="cd16922">
    <property type="entry name" value="HATPase_EvgS-ArcB-TorS-like"/>
    <property type="match status" value="1"/>
</dbReference>
<dbReference type="Pfam" id="PF00989">
    <property type="entry name" value="PAS"/>
    <property type="match status" value="1"/>
</dbReference>
<dbReference type="InterPro" id="IPR029016">
    <property type="entry name" value="GAF-like_dom_sf"/>
</dbReference>
<dbReference type="Pfam" id="PF02518">
    <property type="entry name" value="HATPase_c"/>
    <property type="match status" value="1"/>
</dbReference>
<dbReference type="Pfam" id="PF08448">
    <property type="entry name" value="PAS_4"/>
    <property type="match status" value="1"/>
</dbReference>
<dbReference type="SUPFAM" id="SSF55781">
    <property type="entry name" value="GAF domain-like"/>
    <property type="match status" value="1"/>
</dbReference>
<feature type="domain" description="PAC" evidence="10">
    <location>
        <begin position="538"/>
        <end position="589"/>
    </location>
</feature>
<dbReference type="Pfam" id="PF08447">
    <property type="entry name" value="PAS_3"/>
    <property type="match status" value="1"/>
</dbReference>
<dbReference type="InterPro" id="IPR003661">
    <property type="entry name" value="HisK_dim/P_dom"/>
</dbReference>
<keyword evidence="4" id="KW-0808">Transferase</keyword>
<dbReference type="PROSITE" id="PS50112">
    <property type="entry name" value="PAS"/>
    <property type="match status" value="1"/>
</dbReference>
<evidence type="ECO:0000256" key="5">
    <source>
        <dbReference type="ARBA" id="ARBA00022777"/>
    </source>
</evidence>
<dbReference type="SMART" id="SM00091">
    <property type="entry name" value="PAS"/>
    <property type="match status" value="2"/>
</dbReference>
<dbReference type="InterPro" id="IPR003018">
    <property type="entry name" value="GAF"/>
</dbReference>
<dbReference type="SUPFAM" id="SSF52172">
    <property type="entry name" value="CheY-like"/>
    <property type="match status" value="1"/>
</dbReference>
<dbReference type="Pfam" id="PF00072">
    <property type="entry name" value="Response_reg"/>
    <property type="match status" value="1"/>
</dbReference>
<dbReference type="PANTHER" id="PTHR43047">
    <property type="entry name" value="TWO-COMPONENT HISTIDINE PROTEIN KINASE"/>
    <property type="match status" value="1"/>
</dbReference>
<dbReference type="Gene3D" id="3.30.565.10">
    <property type="entry name" value="Histidine kinase-like ATPase, C-terminal domain"/>
    <property type="match status" value="1"/>
</dbReference>
<dbReference type="Pfam" id="PF00512">
    <property type="entry name" value="HisKA"/>
    <property type="match status" value="1"/>
</dbReference>
<dbReference type="Pfam" id="PF13185">
    <property type="entry name" value="GAF_2"/>
    <property type="match status" value="1"/>
</dbReference>
<keyword evidence="12" id="KW-1185">Reference proteome</keyword>
<dbReference type="SUPFAM" id="SSF55874">
    <property type="entry name" value="ATPase domain of HSP90 chaperone/DNA topoisomerase II/histidine kinase"/>
    <property type="match status" value="1"/>
</dbReference>
<dbReference type="AlphaFoldDB" id="A0A3N0E978"/>
<feature type="domain" description="PAS" evidence="9">
    <location>
        <begin position="17"/>
        <end position="87"/>
    </location>
</feature>
<evidence type="ECO:0000259" key="8">
    <source>
        <dbReference type="PROSITE" id="PS50110"/>
    </source>
</evidence>
<comment type="caution">
    <text evidence="11">The sequence shown here is derived from an EMBL/GenBank/DDBJ whole genome shotgun (WGS) entry which is preliminary data.</text>
</comment>
<evidence type="ECO:0000259" key="10">
    <source>
        <dbReference type="PROSITE" id="PS50113"/>
    </source>
</evidence>
<feature type="domain" description="Histidine kinase" evidence="7">
    <location>
        <begin position="607"/>
        <end position="827"/>
    </location>
</feature>
<evidence type="ECO:0000256" key="2">
    <source>
        <dbReference type="ARBA" id="ARBA00012438"/>
    </source>
</evidence>
<evidence type="ECO:0000313" key="12">
    <source>
        <dbReference type="Proteomes" id="UP000267469"/>
    </source>
</evidence>
<evidence type="ECO:0000313" key="11">
    <source>
        <dbReference type="EMBL" id="RNL84279.1"/>
    </source>
</evidence>
<dbReference type="SMART" id="SM00388">
    <property type="entry name" value="HisKA"/>
    <property type="match status" value="1"/>
</dbReference>
<dbReference type="Gene3D" id="3.40.50.2300">
    <property type="match status" value="1"/>
</dbReference>
<dbReference type="InterPro" id="IPR000700">
    <property type="entry name" value="PAS-assoc_C"/>
</dbReference>
<dbReference type="InterPro" id="IPR005467">
    <property type="entry name" value="His_kinase_dom"/>
</dbReference>
<dbReference type="InterPro" id="IPR036890">
    <property type="entry name" value="HATPase_C_sf"/>
</dbReference>
<dbReference type="GO" id="GO:0006355">
    <property type="term" value="P:regulation of DNA-templated transcription"/>
    <property type="evidence" value="ECO:0007669"/>
    <property type="project" value="InterPro"/>
</dbReference>
<evidence type="ECO:0000259" key="9">
    <source>
        <dbReference type="PROSITE" id="PS50112"/>
    </source>
</evidence>
<evidence type="ECO:0000256" key="6">
    <source>
        <dbReference type="PROSITE-ProRule" id="PRU00169"/>
    </source>
</evidence>
<keyword evidence="5" id="KW-0418">Kinase</keyword>
<dbReference type="PROSITE" id="PS50110">
    <property type="entry name" value="RESPONSE_REGULATORY"/>
    <property type="match status" value="1"/>
</dbReference>
<accession>A0A3N0E978</accession>
<feature type="domain" description="Response regulatory" evidence="8">
    <location>
        <begin position="852"/>
        <end position="966"/>
    </location>
</feature>
<dbReference type="GO" id="GO:0000155">
    <property type="term" value="F:phosphorelay sensor kinase activity"/>
    <property type="evidence" value="ECO:0007669"/>
    <property type="project" value="InterPro"/>
</dbReference>
<dbReference type="InterPro" id="IPR013655">
    <property type="entry name" value="PAS_fold_3"/>
</dbReference>
<dbReference type="InterPro" id="IPR036097">
    <property type="entry name" value="HisK_dim/P_sf"/>
</dbReference>
<dbReference type="InterPro" id="IPR001610">
    <property type="entry name" value="PAC"/>
</dbReference>
<dbReference type="InterPro" id="IPR013767">
    <property type="entry name" value="PAS_fold"/>
</dbReference>
<dbReference type="InterPro" id="IPR011006">
    <property type="entry name" value="CheY-like_superfamily"/>
</dbReference>
<dbReference type="Gene3D" id="3.30.450.40">
    <property type="match status" value="1"/>
</dbReference>
<dbReference type="InterPro" id="IPR035965">
    <property type="entry name" value="PAS-like_dom_sf"/>
</dbReference>
<dbReference type="SMART" id="SM00448">
    <property type="entry name" value="REC"/>
    <property type="match status" value="1"/>
</dbReference>
<dbReference type="InterPro" id="IPR003594">
    <property type="entry name" value="HATPase_dom"/>
</dbReference>
<dbReference type="PRINTS" id="PR00344">
    <property type="entry name" value="BCTRLSENSOR"/>
</dbReference>
<dbReference type="CDD" id="cd00082">
    <property type="entry name" value="HisKA"/>
    <property type="match status" value="1"/>
</dbReference>
<feature type="modified residue" description="4-aspartylphosphate" evidence="6">
    <location>
        <position position="901"/>
    </location>
</feature>
<dbReference type="SMART" id="SM00387">
    <property type="entry name" value="HATPase_c"/>
    <property type="match status" value="1"/>
</dbReference>
<dbReference type="SUPFAM" id="SSF47384">
    <property type="entry name" value="Homodimeric domain of signal transducing histidine kinase"/>
    <property type="match status" value="1"/>
</dbReference>
<dbReference type="Gene3D" id="3.30.450.20">
    <property type="entry name" value="PAS domain"/>
    <property type="match status" value="3"/>
</dbReference>
<name>A0A3N0E978_SINP1</name>
<dbReference type="CDD" id="cd17546">
    <property type="entry name" value="REC_hyHK_CKI1_RcsC-like"/>
    <property type="match status" value="1"/>
</dbReference>
<dbReference type="Gene3D" id="1.10.287.130">
    <property type="match status" value="1"/>
</dbReference>
<gene>
    <name evidence="11" type="ORF">ED312_13930</name>
</gene>
<dbReference type="EMBL" id="RJTM01000098">
    <property type="protein sequence ID" value="RNL84279.1"/>
    <property type="molecule type" value="Genomic_DNA"/>
</dbReference>
<dbReference type="FunFam" id="3.30.565.10:FF:000010">
    <property type="entry name" value="Sensor histidine kinase RcsC"/>
    <property type="match status" value="1"/>
</dbReference>
<dbReference type="PROSITE" id="PS50113">
    <property type="entry name" value="PAC"/>
    <property type="match status" value="1"/>
</dbReference>
<reference evidence="11 12" key="1">
    <citation type="submission" date="2018-10" db="EMBL/GenBank/DDBJ databases">
        <title>Sinomicrobium pectinilyticum sp. nov., a pectinase-producing bacterium isolated from alkaline and saline soil, and emended description of the genus Sinomicrobium.</title>
        <authorList>
            <person name="Cheng B."/>
            <person name="Li C."/>
            <person name="Lai Q."/>
            <person name="Du M."/>
            <person name="Shao Z."/>
            <person name="Xu P."/>
            <person name="Yang C."/>
        </authorList>
    </citation>
    <scope>NUCLEOTIDE SEQUENCE [LARGE SCALE GENOMIC DNA]</scope>
    <source>
        <strain evidence="11 12">5DNS001</strain>
    </source>
</reference>
<dbReference type="InterPro" id="IPR004358">
    <property type="entry name" value="Sig_transdc_His_kin-like_C"/>
</dbReference>
<dbReference type="CDD" id="cd00130">
    <property type="entry name" value="PAS"/>
    <property type="match status" value="1"/>
</dbReference>
<dbReference type="SUPFAM" id="SSF55785">
    <property type="entry name" value="PYP-like sensor domain (PAS domain)"/>
    <property type="match status" value="3"/>
</dbReference>
<dbReference type="InterPro" id="IPR001789">
    <property type="entry name" value="Sig_transdc_resp-reg_receiver"/>
</dbReference>
<dbReference type="GO" id="GO:0009927">
    <property type="term" value="F:histidine phosphotransfer kinase activity"/>
    <property type="evidence" value="ECO:0007669"/>
    <property type="project" value="TreeGrafter"/>
</dbReference>
<sequence length="980" mass="111888">MPGKKRDYMKNTNNSPHHRQVQEVLQASPVGAFQTDMGGNCFFVNRSWEDMSGLTSEESLGKKWMEIIVEEDLPAISHIIQQAIREVKEVSFIYRIQHQKNGVRYFKTHARPVLNKEENEKYFLGYIQDITETRLSTVYIDKQNKLFRILKNIQDRFYLGESPYTLFNKLLENILEITESKFGFIGEIIRDKHDGQPYLKTLALSNIAWDEASRKIYEDTKTEGGVFTNLDSLFGQVISSGEPYISNAPETDENRGGTPEDHPRLESFLGLPAKTKDQLVGMIGVANRKNGYDLSLVEFLDPLLSTFASLVAFHRLTIAKKAADTRKEELNNHLQSLISSLEDIILEIDGNLVFRNVWARNEDILFVPKERFIGKNLTEVFGERASFFADHIHNVIRTGKTKEFEYKHLDPAVDKWYKAKVTPVNLDPRPDHYKMAIFVRDITEKTKYIEALKAEKEKLEHTNLLFDFSQELSKIGGWENNMITGKVVWTKQTHAILGISPEYIQQTTYRELWDLLEEMGAGLIKENALKALKSKKPYDVITRITTLQGDRKWVRSIGIPIVKNSKVILFRGVLLDITRQKETELMLEQTKNAAEAAARAKTDFLSVMSHEIRTPLNGIIGITNLLKLNHTPEQEEYINNLMFSADHLLQLINDILDLNKIESDKLELVYTEIDLPELISNIKNQFQSLADAKAIKLISGIDGNIPRKIIGDAVRISQILNNLVSNAIKFTEKGEVSIILQHLSTTPTHTTIRFAVRDTGLGIPKKMQETIFESFKQIQQEAYRKHSGTGLGLTITKKLIALHNSHITVNSKPGKGTEFSFDLTLELPSEENRKKLTPKSLTGFENRLSGLKLLFVEDNRVNALVARKQLEYFGIKPDHAQNGDEALGLLEKHHYHVALIDLHMPQIDGYRLSEIINRDYPDIHIVIFTADIMTDVKQRLARMGIYDILNKPFVPTEMLSVLLKVANNKQLLSREEKTGM</sequence>
<evidence type="ECO:0000256" key="1">
    <source>
        <dbReference type="ARBA" id="ARBA00000085"/>
    </source>
</evidence>
<evidence type="ECO:0000256" key="3">
    <source>
        <dbReference type="ARBA" id="ARBA00022553"/>
    </source>
</evidence>
<protein>
    <recommendedName>
        <fullName evidence="2">histidine kinase</fullName>
        <ecNumber evidence="2">2.7.13.3</ecNumber>
    </recommendedName>
</protein>
<dbReference type="InterPro" id="IPR013656">
    <property type="entry name" value="PAS_4"/>
</dbReference>